<gene>
    <name evidence="1" type="ORF">L345_11429</name>
</gene>
<comment type="caution">
    <text evidence="1">The sequence shown here is derived from an EMBL/GenBank/DDBJ whole genome shotgun (WGS) entry which is preliminary data.</text>
</comment>
<accession>V8NMQ5</accession>
<keyword evidence="2" id="KW-1185">Reference proteome</keyword>
<protein>
    <submittedName>
        <fullName evidence="1">Uncharacterized protein</fullName>
    </submittedName>
</protein>
<name>V8NMQ5_OPHHA</name>
<evidence type="ECO:0000313" key="1">
    <source>
        <dbReference type="EMBL" id="ETE62817.1"/>
    </source>
</evidence>
<reference evidence="1 2" key="1">
    <citation type="journal article" date="2013" name="Proc. Natl. Acad. Sci. U.S.A.">
        <title>The king cobra genome reveals dynamic gene evolution and adaptation in the snake venom system.</title>
        <authorList>
            <person name="Vonk F.J."/>
            <person name="Casewell N.R."/>
            <person name="Henkel C.V."/>
            <person name="Heimberg A.M."/>
            <person name="Jansen H.J."/>
            <person name="McCleary R.J."/>
            <person name="Kerkkamp H.M."/>
            <person name="Vos R.A."/>
            <person name="Guerreiro I."/>
            <person name="Calvete J.J."/>
            <person name="Wuster W."/>
            <person name="Woods A.E."/>
            <person name="Logan J.M."/>
            <person name="Harrison R.A."/>
            <person name="Castoe T.A."/>
            <person name="de Koning A.P."/>
            <person name="Pollock D.D."/>
            <person name="Yandell M."/>
            <person name="Calderon D."/>
            <person name="Renjifo C."/>
            <person name="Currier R.B."/>
            <person name="Salgado D."/>
            <person name="Pla D."/>
            <person name="Sanz L."/>
            <person name="Hyder A.S."/>
            <person name="Ribeiro J.M."/>
            <person name="Arntzen J.W."/>
            <person name="van den Thillart G.E."/>
            <person name="Boetzer M."/>
            <person name="Pirovano W."/>
            <person name="Dirks R.P."/>
            <person name="Spaink H.P."/>
            <person name="Duboule D."/>
            <person name="McGlinn E."/>
            <person name="Kini R.M."/>
            <person name="Richardson M.K."/>
        </authorList>
    </citation>
    <scope>NUCLEOTIDE SEQUENCE</scope>
    <source>
        <tissue evidence="1">Blood</tissue>
    </source>
</reference>
<evidence type="ECO:0000313" key="2">
    <source>
        <dbReference type="Proteomes" id="UP000018936"/>
    </source>
</evidence>
<dbReference type="AlphaFoldDB" id="V8NMQ5"/>
<sequence>MEHGMYDNMDQISSQFIDQLNRSQVIPSKCKLSYVLPNLSDISNKKNGELSLKSYSKQDMIQELIRYLGNN</sequence>
<dbReference type="Proteomes" id="UP000018936">
    <property type="component" value="Unassembled WGS sequence"/>
</dbReference>
<organism evidence="1 2">
    <name type="scientific">Ophiophagus hannah</name>
    <name type="common">King cobra</name>
    <name type="synonym">Naja hannah</name>
    <dbReference type="NCBI Taxonomy" id="8665"/>
    <lineage>
        <taxon>Eukaryota</taxon>
        <taxon>Metazoa</taxon>
        <taxon>Chordata</taxon>
        <taxon>Craniata</taxon>
        <taxon>Vertebrata</taxon>
        <taxon>Euteleostomi</taxon>
        <taxon>Lepidosauria</taxon>
        <taxon>Squamata</taxon>
        <taxon>Bifurcata</taxon>
        <taxon>Unidentata</taxon>
        <taxon>Episquamata</taxon>
        <taxon>Toxicofera</taxon>
        <taxon>Serpentes</taxon>
        <taxon>Colubroidea</taxon>
        <taxon>Elapidae</taxon>
        <taxon>Elapinae</taxon>
        <taxon>Ophiophagus</taxon>
    </lineage>
</organism>
<dbReference type="EMBL" id="AZIM01003047">
    <property type="protein sequence ID" value="ETE62817.1"/>
    <property type="molecule type" value="Genomic_DNA"/>
</dbReference>
<feature type="non-terminal residue" evidence="1">
    <location>
        <position position="1"/>
    </location>
</feature>
<proteinExistence type="predicted"/>